<reference evidence="3" key="1">
    <citation type="submission" date="2021-02" db="EMBL/GenBank/DDBJ databases">
        <authorList>
            <person name="Dougan E. K."/>
            <person name="Rhodes N."/>
            <person name="Thang M."/>
            <person name="Chan C."/>
        </authorList>
    </citation>
    <scope>NUCLEOTIDE SEQUENCE</scope>
</reference>
<proteinExistence type="predicted"/>
<evidence type="ECO:0000313" key="3">
    <source>
        <dbReference type="EMBL" id="CAE8635595.1"/>
    </source>
</evidence>
<dbReference type="SMART" id="SM01027">
    <property type="entry name" value="Beta-Casp"/>
    <property type="match status" value="1"/>
</dbReference>
<dbReference type="InterPro" id="IPR050698">
    <property type="entry name" value="MBL"/>
</dbReference>
<protein>
    <recommendedName>
        <fullName evidence="2">Beta-Casp domain-containing protein</fullName>
    </recommendedName>
</protein>
<keyword evidence="1" id="KW-0378">Hydrolase</keyword>
<evidence type="ECO:0000256" key="1">
    <source>
        <dbReference type="ARBA" id="ARBA00022801"/>
    </source>
</evidence>
<name>A0A813HD42_POLGL</name>
<dbReference type="PANTHER" id="PTHR11203:SF37">
    <property type="entry name" value="INTEGRATOR COMPLEX SUBUNIT 11"/>
    <property type="match status" value="1"/>
</dbReference>
<evidence type="ECO:0000313" key="4">
    <source>
        <dbReference type="Proteomes" id="UP000654075"/>
    </source>
</evidence>
<comment type="caution">
    <text evidence="3">The sequence shown here is derived from an EMBL/GenBank/DDBJ whole genome shotgun (WGS) entry which is preliminary data.</text>
</comment>
<dbReference type="SUPFAM" id="SSF56281">
    <property type="entry name" value="Metallo-hydrolase/oxidoreductase"/>
    <property type="match status" value="1"/>
</dbReference>
<keyword evidence="4" id="KW-1185">Reference proteome</keyword>
<dbReference type="AlphaFoldDB" id="A0A813HD42"/>
<dbReference type="GO" id="GO:0005634">
    <property type="term" value="C:nucleus"/>
    <property type="evidence" value="ECO:0007669"/>
    <property type="project" value="TreeGrafter"/>
</dbReference>
<evidence type="ECO:0000259" key="2">
    <source>
        <dbReference type="SMART" id="SM01027"/>
    </source>
</evidence>
<dbReference type="GO" id="GO:0016180">
    <property type="term" value="P:snRNA processing"/>
    <property type="evidence" value="ECO:0007669"/>
    <property type="project" value="TreeGrafter"/>
</dbReference>
<dbReference type="InterPro" id="IPR022712">
    <property type="entry name" value="Beta_Casp"/>
</dbReference>
<organism evidence="3 4">
    <name type="scientific">Polarella glacialis</name>
    <name type="common">Dinoflagellate</name>
    <dbReference type="NCBI Taxonomy" id="89957"/>
    <lineage>
        <taxon>Eukaryota</taxon>
        <taxon>Sar</taxon>
        <taxon>Alveolata</taxon>
        <taxon>Dinophyceae</taxon>
        <taxon>Suessiales</taxon>
        <taxon>Suessiaceae</taxon>
        <taxon>Polarella</taxon>
    </lineage>
</organism>
<dbReference type="EMBL" id="CAJNNV010031316">
    <property type="protein sequence ID" value="CAE8635595.1"/>
    <property type="molecule type" value="Genomic_DNA"/>
</dbReference>
<feature type="domain" description="Beta-Casp" evidence="2">
    <location>
        <begin position="46"/>
        <end position="162"/>
    </location>
</feature>
<feature type="non-terminal residue" evidence="3">
    <location>
        <position position="1"/>
    </location>
</feature>
<dbReference type="Proteomes" id="UP000654075">
    <property type="component" value="Unassembled WGS sequence"/>
</dbReference>
<accession>A0A813HD42</accession>
<dbReference type="OrthoDB" id="10249535at2759"/>
<sequence>MITETTCCTTIRSSKRAKEHELCCKVQETLEKGGKVLVPILMMGRSQELCMIFEQHWVRAQLNFPIFVVKGMAEKANAFFKLFSSWASKKVRTAERPFHFPHVRFCEVADILGLDSPALVFAGPAMLNGGPSLAIFRQWAPDPKNLVIIPGYCLPNTIGNMVQSNQKKIDLGDGEFVNVRCQVEYMSHSDHTDSRGILELISQA</sequence>
<dbReference type="Gene3D" id="3.40.50.10890">
    <property type="match status" value="1"/>
</dbReference>
<dbReference type="Pfam" id="PF10996">
    <property type="entry name" value="Beta-Casp"/>
    <property type="match status" value="1"/>
</dbReference>
<dbReference type="InterPro" id="IPR036866">
    <property type="entry name" value="RibonucZ/Hydroxyglut_hydro"/>
</dbReference>
<dbReference type="GO" id="GO:0004521">
    <property type="term" value="F:RNA endonuclease activity"/>
    <property type="evidence" value="ECO:0007669"/>
    <property type="project" value="TreeGrafter"/>
</dbReference>
<gene>
    <name evidence="3" type="ORF">PGLA1383_LOCUS51185</name>
</gene>
<dbReference type="PANTHER" id="PTHR11203">
    <property type="entry name" value="CLEAVAGE AND POLYADENYLATION SPECIFICITY FACTOR FAMILY MEMBER"/>
    <property type="match status" value="1"/>
</dbReference>
<dbReference type="GO" id="GO:0016787">
    <property type="term" value="F:hydrolase activity"/>
    <property type="evidence" value="ECO:0007669"/>
    <property type="project" value="UniProtKB-KW"/>
</dbReference>